<dbReference type="OrthoDB" id="6266673at2759"/>
<evidence type="ECO:0000313" key="2">
    <source>
        <dbReference type="EMBL" id="OQR78497.1"/>
    </source>
</evidence>
<organism evidence="2 3">
    <name type="scientific">Tropilaelaps mercedesae</name>
    <dbReference type="NCBI Taxonomy" id="418985"/>
    <lineage>
        <taxon>Eukaryota</taxon>
        <taxon>Metazoa</taxon>
        <taxon>Ecdysozoa</taxon>
        <taxon>Arthropoda</taxon>
        <taxon>Chelicerata</taxon>
        <taxon>Arachnida</taxon>
        <taxon>Acari</taxon>
        <taxon>Parasitiformes</taxon>
        <taxon>Mesostigmata</taxon>
        <taxon>Gamasina</taxon>
        <taxon>Dermanyssoidea</taxon>
        <taxon>Laelapidae</taxon>
        <taxon>Tropilaelaps</taxon>
    </lineage>
</organism>
<feature type="domain" description="FERM" evidence="1">
    <location>
        <begin position="14"/>
        <end position="303"/>
    </location>
</feature>
<dbReference type="Pfam" id="PF00373">
    <property type="entry name" value="FERM_M"/>
    <property type="match status" value="1"/>
</dbReference>
<proteinExistence type="predicted"/>
<dbReference type="Gene3D" id="2.30.29.30">
    <property type="entry name" value="Pleckstrin-homology domain (PH domain)/Phosphotyrosine-binding domain (PTB)"/>
    <property type="match status" value="1"/>
</dbReference>
<dbReference type="EMBL" id="MNPL01002167">
    <property type="protein sequence ID" value="OQR78497.1"/>
    <property type="molecule type" value="Genomic_DNA"/>
</dbReference>
<accession>A0A1V9XY98</accession>
<dbReference type="STRING" id="418985.A0A1V9XY98"/>
<dbReference type="Pfam" id="PF09379">
    <property type="entry name" value="FERM_N"/>
    <property type="match status" value="1"/>
</dbReference>
<protein>
    <recommendedName>
        <fullName evidence="1">FERM domain-containing protein</fullName>
    </recommendedName>
</protein>
<dbReference type="SUPFAM" id="SSF54236">
    <property type="entry name" value="Ubiquitin-like"/>
    <property type="match status" value="1"/>
</dbReference>
<dbReference type="InterPro" id="IPR029071">
    <property type="entry name" value="Ubiquitin-like_domsf"/>
</dbReference>
<dbReference type="InterPro" id="IPR014352">
    <property type="entry name" value="FERM/acyl-CoA-bd_prot_sf"/>
</dbReference>
<dbReference type="GO" id="GO:0048731">
    <property type="term" value="P:system development"/>
    <property type="evidence" value="ECO:0007669"/>
    <property type="project" value="UniProtKB-ARBA"/>
</dbReference>
<name>A0A1V9XY98_9ACAR</name>
<dbReference type="InterPro" id="IPR011993">
    <property type="entry name" value="PH-like_dom_sf"/>
</dbReference>
<dbReference type="SUPFAM" id="SSF50729">
    <property type="entry name" value="PH domain-like"/>
    <property type="match status" value="1"/>
</dbReference>
<dbReference type="AlphaFoldDB" id="A0A1V9XY98"/>
<keyword evidence="3" id="KW-1185">Reference proteome</keyword>
<dbReference type="InterPro" id="IPR000299">
    <property type="entry name" value="FERM_domain"/>
</dbReference>
<dbReference type="PROSITE" id="PS50057">
    <property type="entry name" value="FERM_3"/>
    <property type="match status" value="1"/>
</dbReference>
<dbReference type="Proteomes" id="UP000192247">
    <property type="component" value="Unassembled WGS sequence"/>
</dbReference>
<dbReference type="Gene3D" id="1.20.80.10">
    <property type="match status" value="1"/>
</dbReference>
<dbReference type="InterPro" id="IPR035963">
    <property type="entry name" value="FERM_2"/>
</dbReference>
<dbReference type="InParanoid" id="A0A1V9XY98"/>
<gene>
    <name evidence="2" type="ORF">BIW11_06369</name>
</gene>
<dbReference type="Gene3D" id="3.10.20.90">
    <property type="entry name" value="Phosphatidylinositol 3-kinase Catalytic Subunit, Chain A, domain 1"/>
    <property type="match status" value="1"/>
</dbReference>
<dbReference type="GO" id="GO:0031032">
    <property type="term" value="P:actomyosin structure organization"/>
    <property type="evidence" value="ECO:0007669"/>
    <property type="project" value="TreeGrafter"/>
</dbReference>
<dbReference type="GO" id="GO:0005856">
    <property type="term" value="C:cytoskeleton"/>
    <property type="evidence" value="ECO:0007669"/>
    <property type="project" value="TreeGrafter"/>
</dbReference>
<sequence length="303" mass="35001">MFRFGSKKANRQEYRCSVRFLDDDEAPIDCDFQHMCLGQYVLDFVCSSIGLLEKDLFGLRYVDSHNQRRWLDLSKPVLKQVKGLRIVVFCFRVKYYPPNPLDLKEEACRYQVYLQLKRDLSHGRLNCTQSEAALMVAYVKQAELGDWDTLAIGGTPSEDGLDNNLDVESPVDSTENPRQRLHSFSTSRLLPKHSQEIESRTERIHETLKGISATEAQDLFLKRAASLESYGIDPHPVKDEHNNQLYLGVNHLGVLTFRAGKRDLHIKFDDLVKFNYEGKMFILHVMTSGSNKKQVRLFMSFQF</sequence>
<dbReference type="PANTHER" id="PTHR23280:SF32">
    <property type="entry name" value="FI22325P1"/>
    <property type="match status" value="1"/>
</dbReference>
<dbReference type="GO" id="GO:0009887">
    <property type="term" value="P:animal organ morphogenesis"/>
    <property type="evidence" value="ECO:0007669"/>
    <property type="project" value="UniProtKB-ARBA"/>
</dbReference>
<dbReference type="PRINTS" id="PR00935">
    <property type="entry name" value="BAND41"/>
</dbReference>
<dbReference type="InterPro" id="IPR019749">
    <property type="entry name" value="Band_41_domain"/>
</dbReference>
<dbReference type="CDD" id="cd17102">
    <property type="entry name" value="FERM_F1_FRMD3"/>
    <property type="match status" value="1"/>
</dbReference>
<evidence type="ECO:0000313" key="3">
    <source>
        <dbReference type="Proteomes" id="UP000192247"/>
    </source>
</evidence>
<dbReference type="SMART" id="SM00295">
    <property type="entry name" value="B41"/>
    <property type="match status" value="1"/>
</dbReference>
<evidence type="ECO:0000259" key="1">
    <source>
        <dbReference type="PROSITE" id="PS50057"/>
    </source>
</evidence>
<dbReference type="InterPro" id="IPR018979">
    <property type="entry name" value="FERM_N"/>
</dbReference>
<reference evidence="2 3" key="1">
    <citation type="journal article" date="2017" name="Gigascience">
        <title>Draft genome of the honey bee ectoparasitic mite, Tropilaelaps mercedesae, is shaped by the parasitic life history.</title>
        <authorList>
            <person name="Dong X."/>
            <person name="Armstrong S.D."/>
            <person name="Xia D."/>
            <person name="Makepeace B.L."/>
            <person name="Darby A.C."/>
            <person name="Kadowaki T."/>
        </authorList>
    </citation>
    <scope>NUCLEOTIDE SEQUENCE [LARGE SCALE GENOMIC DNA]</scope>
    <source>
        <strain evidence="2">Wuxi-XJTLU</strain>
    </source>
</reference>
<comment type="caution">
    <text evidence="2">The sequence shown here is derived from an EMBL/GenBank/DDBJ whole genome shotgun (WGS) entry which is preliminary data.</text>
</comment>
<dbReference type="CDD" id="cd14473">
    <property type="entry name" value="FERM_B-lobe"/>
    <property type="match status" value="1"/>
</dbReference>
<dbReference type="GO" id="GO:0071944">
    <property type="term" value="C:cell periphery"/>
    <property type="evidence" value="ECO:0007669"/>
    <property type="project" value="UniProtKB-ARBA"/>
</dbReference>
<dbReference type="PANTHER" id="PTHR23280">
    <property type="entry name" value="4.1 G PROTEIN"/>
    <property type="match status" value="1"/>
</dbReference>
<dbReference type="SUPFAM" id="SSF47031">
    <property type="entry name" value="Second domain of FERM"/>
    <property type="match status" value="1"/>
</dbReference>
<dbReference type="InterPro" id="IPR019748">
    <property type="entry name" value="FERM_central"/>
</dbReference>